<dbReference type="CDD" id="cd07067">
    <property type="entry name" value="HP_PGM_like"/>
    <property type="match status" value="1"/>
</dbReference>
<dbReference type="InterPro" id="IPR029033">
    <property type="entry name" value="His_PPase_superfam"/>
</dbReference>
<dbReference type="RefSeq" id="WP_067482994.1">
    <property type="nucleotide sequence ID" value="NZ_BSWX01000004.1"/>
</dbReference>
<evidence type="ECO:0000256" key="2">
    <source>
        <dbReference type="ARBA" id="ARBA00012028"/>
    </source>
</evidence>
<dbReference type="Gene3D" id="3.40.50.1240">
    <property type="entry name" value="Phosphoglycerate mutase-like"/>
    <property type="match status" value="1"/>
</dbReference>
<dbReference type="KEGG" id="eth:CK496_10975"/>
<keyword evidence="4" id="KW-0413">Isomerase</keyword>
<evidence type="ECO:0000256" key="3">
    <source>
        <dbReference type="ARBA" id="ARBA00023152"/>
    </source>
</evidence>
<accession>A0A179ESF6</accession>
<proteinExistence type="inferred from homology"/>
<comment type="caution">
    <text evidence="5">The sequence shown here is derived from an EMBL/GenBank/DDBJ whole genome shotgun (WGS) entry which is preliminary data.</text>
</comment>
<evidence type="ECO:0000256" key="1">
    <source>
        <dbReference type="ARBA" id="ARBA00006717"/>
    </source>
</evidence>
<protein>
    <recommendedName>
        <fullName evidence="2">phosphoglycerate mutase (2,3-diphosphoglycerate-dependent)</fullName>
        <ecNumber evidence="2">5.4.2.11</ecNumber>
    </recommendedName>
</protein>
<keyword evidence="6" id="KW-1185">Reference proteome</keyword>
<dbReference type="EMBL" id="LWMN01000011">
    <property type="protein sequence ID" value="OAQ56177.1"/>
    <property type="molecule type" value="Genomic_DNA"/>
</dbReference>
<gene>
    <name evidence="5" type="ORF">A6E74_05500</name>
</gene>
<comment type="similarity">
    <text evidence="1">Belongs to the phosphoglycerate mutase family. BPG-dependent PGAM subfamily.</text>
</comment>
<sequence length="218" mass="24670">MDLYFTRHGKTEWNQERRFQGSNGDSPLLPQSYEEIKALGKKVKHVPFEVIYASTAKRARDTAEGINQMLAHPVEIIFTDKLRELGLGLLEGQKIEEMYERFPENLPNLRNHLDKYDPTPFNGEPITAAITRIETVVADAVAQHDGPILFVGHGASLTAAIQWMTGKELSQLREMGGLFNSSLTILETEEPNNLLPYQLKVWNEVDFLGLENKPEPLL</sequence>
<dbReference type="GO" id="GO:0006096">
    <property type="term" value="P:glycolytic process"/>
    <property type="evidence" value="ECO:0007669"/>
    <property type="project" value="UniProtKB-KW"/>
</dbReference>
<dbReference type="SMART" id="SM00855">
    <property type="entry name" value="PGAM"/>
    <property type="match status" value="1"/>
</dbReference>
<dbReference type="InterPro" id="IPR005952">
    <property type="entry name" value="Phosphogly_mut1"/>
</dbReference>
<reference evidence="5 6" key="1">
    <citation type="submission" date="2016-04" db="EMBL/GenBank/DDBJ databases">
        <title>Draft genome of an Enterococcus thailandicus strain isolated from bovine feces.</title>
        <authorList>
            <person name="Beukers A.G."/>
            <person name="Zaheer R."/>
            <person name="Goji N."/>
            <person name="Cook S.R."/>
            <person name="Amoako K."/>
            <person name="Chaves A.V."/>
            <person name="Ward M.P."/>
            <person name="Mcallister T.A."/>
        </authorList>
    </citation>
    <scope>NUCLEOTIDE SEQUENCE [LARGE SCALE GENOMIC DNA]</scope>
    <source>
        <strain evidence="5 6">F0711D 46</strain>
    </source>
</reference>
<dbReference type="GeneID" id="77488157"/>
<dbReference type="AlphaFoldDB" id="A0A179ESF6"/>
<organism evidence="5 6">
    <name type="scientific">Enterococcus thailandicus</name>
    <dbReference type="NCBI Taxonomy" id="417368"/>
    <lineage>
        <taxon>Bacteria</taxon>
        <taxon>Bacillati</taxon>
        <taxon>Bacillota</taxon>
        <taxon>Bacilli</taxon>
        <taxon>Lactobacillales</taxon>
        <taxon>Enterococcaceae</taxon>
        <taxon>Enterococcus</taxon>
    </lineage>
</organism>
<evidence type="ECO:0000313" key="6">
    <source>
        <dbReference type="Proteomes" id="UP000078516"/>
    </source>
</evidence>
<dbReference type="InterPro" id="IPR013078">
    <property type="entry name" value="His_Pase_superF_clade-1"/>
</dbReference>
<dbReference type="Proteomes" id="UP000078516">
    <property type="component" value="Unassembled WGS sequence"/>
</dbReference>
<dbReference type="SUPFAM" id="SSF53254">
    <property type="entry name" value="Phosphoglycerate mutase-like"/>
    <property type="match status" value="1"/>
</dbReference>
<name>A0A179ESF6_ENTTH</name>
<dbReference type="EC" id="5.4.2.11" evidence="2"/>
<dbReference type="PANTHER" id="PTHR11931">
    <property type="entry name" value="PHOSPHOGLYCERATE MUTASE"/>
    <property type="match status" value="1"/>
</dbReference>
<dbReference type="GO" id="GO:0004619">
    <property type="term" value="F:phosphoglycerate mutase activity"/>
    <property type="evidence" value="ECO:0007669"/>
    <property type="project" value="UniProtKB-EC"/>
</dbReference>
<keyword evidence="3" id="KW-0324">Glycolysis</keyword>
<evidence type="ECO:0000256" key="4">
    <source>
        <dbReference type="ARBA" id="ARBA00023235"/>
    </source>
</evidence>
<dbReference type="Pfam" id="PF00300">
    <property type="entry name" value="His_Phos_1"/>
    <property type="match status" value="1"/>
</dbReference>
<evidence type="ECO:0000313" key="5">
    <source>
        <dbReference type="EMBL" id="OAQ56177.1"/>
    </source>
</evidence>